<protein>
    <submittedName>
        <fullName evidence="1">Uncharacterized protein</fullName>
    </submittedName>
</protein>
<dbReference type="EMBL" id="SNZH01000009">
    <property type="protein sequence ID" value="TDR42060.1"/>
    <property type="molecule type" value="Genomic_DNA"/>
</dbReference>
<sequence>MRDLAAAAPKQRVAHLREYRRFVHAGSVNSLQRKLETTAAAPVYWKADVQAIVQAHGEALLASAAPRLAEWSADIDDALRAHALASELNVMADLCEHWADRWRHAAEQGDRLLPAQ</sequence>
<dbReference type="AlphaFoldDB" id="A0A4R6YU58"/>
<dbReference type="Proteomes" id="UP000295293">
    <property type="component" value="Unassembled WGS sequence"/>
</dbReference>
<reference evidence="1 2" key="1">
    <citation type="submission" date="2019-03" db="EMBL/GenBank/DDBJ databases">
        <title>Genomic Encyclopedia of Type Strains, Phase IV (KMG-IV): sequencing the most valuable type-strain genomes for metagenomic binning, comparative biology and taxonomic classification.</title>
        <authorList>
            <person name="Goeker M."/>
        </authorList>
    </citation>
    <scope>NUCLEOTIDE SEQUENCE [LARGE SCALE GENOMIC DNA]</scope>
    <source>
        <strain evidence="1 2">DSM 21667</strain>
    </source>
</reference>
<comment type="caution">
    <text evidence="1">The sequence shown here is derived from an EMBL/GenBank/DDBJ whole genome shotgun (WGS) entry which is preliminary data.</text>
</comment>
<proteinExistence type="predicted"/>
<gene>
    <name evidence="1" type="ORF">DFR29_109116</name>
</gene>
<name>A0A4R6YU58_9GAMM</name>
<evidence type="ECO:0000313" key="1">
    <source>
        <dbReference type="EMBL" id="TDR42060.1"/>
    </source>
</evidence>
<organism evidence="1 2">
    <name type="scientific">Tahibacter aquaticus</name>
    <dbReference type="NCBI Taxonomy" id="520092"/>
    <lineage>
        <taxon>Bacteria</taxon>
        <taxon>Pseudomonadati</taxon>
        <taxon>Pseudomonadota</taxon>
        <taxon>Gammaproteobacteria</taxon>
        <taxon>Lysobacterales</taxon>
        <taxon>Rhodanobacteraceae</taxon>
        <taxon>Tahibacter</taxon>
    </lineage>
</organism>
<evidence type="ECO:0000313" key="2">
    <source>
        <dbReference type="Proteomes" id="UP000295293"/>
    </source>
</evidence>
<keyword evidence="2" id="KW-1185">Reference proteome</keyword>
<accession>A0A4R6YU58</accession>